<keyword evidence="1" id="KW-0150">Chloroplast</keyword>
<proteinExistence type="predicted"/>
<keyword evidence="1" id="KW-0934">Plastid</keyword>
<organism evidence="1">
    <name type="scientific">Derbesia sp. WEST4838</name>
    <dbReference type="NCBI Taxonomy" id="1847751"/>
    <lineage>
        <taxon>Eukaryota</taxon>
        <taxon>Viridiplantae</taxon>
        <taxon>Chlorophyta</taxon>
        <taxon>core chlorophytes</taxon>
        <taxon>Ulvophyceae</taxon>
        <taxon>TCBD clade</taxon>
        <taxon>Bryopsidales</taxon>
        <taxon>Bryopsidineae</taxon>
        <taxon>Derbesiaceae</taxon>
        <taxon>Derbesia</taxon>
    </lineage>
</organism>
<dbReference type="EMBL" id="KX808497">
    <property type="protein sequence ID" value="AOP19225.1"/>
    <property type="molecule type" value="Genomic_DNA"/>
</dbReference>
<protein>
    <submittedName>
        <fullName evidence="1">Uncharacterized protein</fullName>
    </submittedName>
</protein>
<dbReference type="AlphaFoldDB" id="A0A1C9JBJ4"/>
<name>A0A1C9JBJ4_9CHLO</name>
<evidence type="ECO:0000313" key="1">
    <source>
        <dbReference type="EMBL" id="AOP19225.1"/>
    </source>
</evidence>
<dbReference type="GeneID" id="29288713"/>
<reference evidence="1" key="1">
    <citation type="journal article" date="2016" name="Genome Biol. Evol.">
        <title>Evolutionary Dynamics of Chloroplast Genomes in Low Light: A Case Study of the Endolithic Green Alga Ostreobium quekettii.</title>
        <authorList>
            <person name="R Marcelino V."/>
            <person name="Cremen M.C."/>
            <person name="Jackson C.J."/>
            <person name="Larkum A.A."/>
            <person name="Verbruggen H."/>
        </authorList>
    </citation>
    <scope>NUCLEOTIDE SEQUENCE</scope>
</reference>
<accession>A0A1C9JBJ4</accession>
<sequence length="100" mass="11394">MYNLLLGLNLDWDSTRLRIVFKFTGLVPNIARFLRSLSLTLLTSLRTNCEFFTPFLTSTNHSSSNFFLYLSNSVTSLPHSANVKRSLDQLISCLRILTCC</sequence>
<reference evidence="1" key="2">
    <citation type="submission" date="2016-08" db="EMBL/GenBank/DDBJ databases">
        <authorList>
            <person name="Seilhamer J.J."/>
        </authorList>
    </citation>
    <scope>NUCLEOTIDE SEQUENCE</scope>
</reference>
<gene>
    <name evidence="1" type="primary">orf100</name>
</gene>
<geneLocation type="chloroplast" evidence="1"/>
<dbReference type="RefSeq" id="YP_009306321.1">
    <property type="nucleotide sequence ID" value="NC_031367.1"/>
</dbReference>